<name>A0A378I0M8_9GAMM</name>
<dbReference type="Pfam" id="PF07993">
    <property type="entry name" value="NAD_binding_4"/>
    <property type="match status" value="1"/>
</dbReference>
<dbReference type="InterPro" id="IPR013120">
    <property type="entry name" value="FAR_NAD-bd"/>
</dbReference>
<accession>A0A378I0M8</accession>
<gene>
    <name evidence="4" type="primary">lgrD_1</name>
    <name evidence="4" type="ORF">NCTC13315_01281</name>
</gene>
<proteinExistence type="predicted"/>
<dbReference type="Gene3D" id="1.10.1200.10">
    <property type="entry name" value="ACP-like"/>
    <property type="match status" value="1"/>
</dbReference>
<evidence type="ECO:0000256" key="2">
    <source>
        <dbReference type="ARBA" id="ARBA00022553"/>
    </source>
</evidence>
<evidence type="ECO:0000259" key="3">
    <source>
        <dbReference type="PROSITE" id="PS50075"/>
    </source>
</evidence>
<keyword evidence="2" id="KW-0597">Phosphoprotein</keyword>
<dbReference type="PANTHER" id="PTHR44845:SF6">
    <property type="entry name" value="BETA-ALANINE-ACTIVATING ENZYME"/>
    <property type="match status" value="1"/>
</dbReference>
<dbReference type="Proteomes" id="UP000254968">
    <property type="component" value="Unassembled WGS sequence"/>
</dbReference>
<evidence type="ECO:0000313" key="4">
    <source>
        <dbReference type="EMBL" id="STX28748.1"/>
    </source>
</evidence>
<evidence type="ECO:0000256" key="1">
    <source>
        <dbReference type="ARBA" id="ARBA00022450"/>
    </source>
</evidence>
<dbReference type="EMBL" id="UGNV01000001">
    <property type="protein sequence ID" value="STX28748.1"/>
    <property type="molecule type" value="Genomic_DNA"/>
</dbReference>
<dbReference type="NCBIfam" id="TIGR01746">
    <property type="entry name" value="Thioester-redct"/>
    <property type="match status" value="1"/>
</dbReference>
<feature type="domain" description="Carrier" evidence="3">
    <location>
        <begin position="32"/>
        <end position="107"/>
    </location>
</feature>
<dbReference type="AlphaFoldDB" id="A0A378I0M8"/>
<sequence length="497" mass="55819">MEKNFSDLQKMSPAELLQEIQKRKTNKVNELVTDNEFEQFLIDLWQSYFPDSHFDTHTDFFSLGGTSLQAVMFLSKIKSKYNIEFDLIDMFKATTIAAQAKLIKDTLDNHKEEGKSFDYQADINLIKQINLSSDIKPVSNKLDNILLTGASGFLGIHLLKELLTNTDAVIFCIMRATSKEEGLARLLKIAKANKITLTTAEQCRIQCLCGDIAQKNLGLSEPDLTYVTECCDLIIHSAAAVNFVYPYERLRETNVLSLIELIKIAATYKLKSIHLISTIGVFNNQFNSLNKINENTPLLESAHLNGYFQSKWVIEKISEIAKEKGLPIAIYRPSGITINSKTKALGSEDLTYQLMKLSMKMGAFADLNTIIDVVPVDYVAEAITKLVANHPFQSNIYHLTSGEALSSKELINQLPKSKFIKILSYKEYIEQANKLVANTEDKELQRLGTLLISHLVVNSNATDNLPTFNSTFTDSLLNLKKKPKLKDTLLLIMKAAS</sequence>
<keyword evidence="1" id="KW-0596">Phosphopantetheine</keyword>
<dbReference type="InterPro" id="IPR036736">
    <property type="entry name" value="ACP-like_sf"/>
</dbReference>
<dbReference type="CDD" id="cd05235">
    <property type="entry name" value="SDR_e1"/>
    <property type="match status" value="1"/>
</dbReference>
<organism evidence="4 5">
    <name type="scientific">Legionella beliardensis</name>
    <dbReference type="NCBI Taxonomy" id="91822"/>
    <lineage>
        <taxon>Bacteria</taxon>
        <taxon>Pseudomonadati</taxon>
        <taxon>Pseudomonadota</taxon>
        <taxon>Gammaproteobacteria</taxon>
        <taxon>Legionellales</taxon>
        <taxon>Legionellaceae</taxon>
        <taxon>Legionella</taxon>
    </lineage>
</organism>
<dbReference type="PANTHER" id="PTHR44845">
    <property type="entry name" value="CARRIER DOMAIN-CONTAINING PROTEIN"/>
    <property type="match status" value="1"/>
</dbReference>
<dbReference type="Pfam" id="PF00550">
    <property type="entry name" value="PP-binding"/>
    <property type="match status" value="1"/>
</dbReference>
<dbReference type="InterPro" id="IPR010080">
    <property type="entry name" value="Thioester_reductase-like_dom"/>
</dbReference>
<protein>
    <submittedName>
        <fullName evidence="4">Polyketide synthase</fullName>
    </submittedName>
</protein>
<keyword evidence="5" id="KW-1185">Reference proteome</keyword>
<dbReference type="InterPro" id="IPR036291">
    <property type="entry name" value="NAD(P)-bd_dom_sf"/>
</dbReference>
<dbReference type="SUPFAM" id="SSF47336">
    <property type="entry name" value="ACP-like"/>
    <property type="match status" value="1"/>
</dbReference>
<dbReference type="InterPro" id="IPR009081">
    <property type="entry name" value="PP-bd_ACP"/>
</dbReference>
<dbReference type="SUPFAM" id="SSF51735">
    <property type="entry name" value="NAD(P)-binding Rossmann-fold domains"/>
    <property type="match status" value="1"/>
</dbReference>
<reference evidence="4 5" key="1">
    <citation type="submission" date="2018-06" db="EMBL/GenBank/DDBJ databases">
        <authorList>
            <consortium name="Pathogen Informatics"/>
            <person name="Doyle S."/>
        </authorList>
    </citation>
    <scope>NUCLEOTIDE SEQUENCE [LARGE SCALE GENOMIC DNA]</scope>
    <source>
        <strain evidence="4 5">NCTC13315</strain>
    </source>
</reference>
<dbReference type="Gene3D" id="3.40.50.720">
    <property type="entry name" value="NAD(P)-binding Rossmann-like Domain"/>
    <property type="match status" value="1"/>
</dbReference>
<evidence type="ECO:0000313" key="5">
    <source>
        <dbReference type="Proteomes" id="UP000254968"/>
    </source>
</evidence>
<dbReference type="PROSITE" id="PS50075">
    <property type="entry name" value="CARRIER"/>
    <property type="match status" value="1"/>
</dbReference>